<keyword evidence="3 6" id="KW-0489">Methyltransferase</keyword>
<reference evidence="10 11" key="1">
    <citation type="journal article" date="2020" name="Int. J. Syst. Evol. Microbiol.">
        <title>Novel acetic acid bacteria from cider fermentations: Acetobacter conturbans sp. nov. and Acetobacter fallax sp. nov.</title>
        <authorList>
            <person name="Sombolestani A.S."/>
            <person name="Cleenwerck I."/>
            <person name="Cnockaert M."/>
            <person name="Borremans W."/>
            <person name="Wieme A.D."/>
            <person name="De Vuyst L."/>
            <person name="Vandamme P."/>
        </authorList>
    </citation>
    <scope>NUCLEOTIDE SEQUENCE [LARGE SCALE GENOMIC DNA]</scope>
    <source>
        <strain evidence="10 11">LMG 1637</strain>
    </source>
</reference>
<sequence>MSDPLSASVSDHSTVGPKAGSHPDALPSHNEGIASRHVHGEQNPSEDVAPHRRNRTGLLTLVATPIGNLGDLSPRAVEAMRSADLVLCEDTRVSARLFSEHSIGTHAEPLHDHNERQRVPGLIERLQAGQQIALVSDAGMPLLSDPGYRLARAAMEAGIPVTAVPGPNAALTGLVLSGLPPHPFLFVGFPPPRSAARRESFATLRAAELAGLRATLIWHEAPHRLGEMLADLVAVFGDDRPAAVARELTKRFEEVRRDTTGALAAFYADTPPRGEITVLIGPPGEEETGAADLDRRLAEALDSHSVKDAAALVAAASGLPRKVVYARALELSAARKGNEG</sequence>
<dbReference type="SUPFAM" id="SSF53790">
    <property type="entry name" value="Tetrapyrrole methylase"/>
    <property type="match status" value="1"/>
</dbReference>
<dbReference type="InterPro" id="IPR000878">
    <property type="entry name" value="4pyrrol_Mease"/>
</dbReference>
<evidence type="ECO:0000256" key="5">
    <source>
        <dbReference type="ARBA" id="ARBA00022691"/>
    </source>
</evidence>
<keyword evidence="2 6" id="KW-0698">rRNA processing</keyword>
<dbReference type="InterPro" id="IPR018063">
    <property type="entry name" value="SAM_MeTrfase_RsmI_CS"/>
</dbReference>
<feature type="domain" description="RsmI HTH" evidence="9">
    <location>
        <begin position="288"/>
        <end position="331"/>
    </location>
</feature>
<evidence type="ECO:0000256" key="3">
    <source>
        <dbReference type="ARBA" id="ARBA00022603"/>
    </source>
</evidence>
<feature type="compositionally biased region" description="Polar residues" evidence="7">
    <location>
        <begin position="1"/>
        <end position="13"/>
    </location>
</feature>
<organism evidence="10 11">
    <name type="scientific">Acetobacter fallax</name>
    <dbReference type="NCBI Taxonomy" id="1737473"/>
    <lineage>
        <taxon>Bacteria</taxon>
        <taxon>Pseudomonadati</taxon>
        <taxon>Pseudomonadota</taxon>
        <taxon>Alphaproteobacteria</taxon>
        <taxon>Acetobacterales</taxon>
        <taxon>Acetobacteraceae</taxon>
        <taxon>Acetobacter</taxon>
    </lineage>
</organism>
<dbReference type="PIRSF" id="PIRSF005917">
    <property type="entry name" value="MTase_YraL"/>
    <property type="match status" value="1"/>
</dbReference>
<dbReference type="InterPro" id="IPR014777">
    <property type="entry name" value="4pyrrole_Mease_sub1"/>
</dbReference>
<evidence type="ECO:0000256" key="1">
    <source>
        <dbReference type="ARBA" id="ARBA00022490"/>
    </source>
</evidence>
<comment type="similarity">
    <text evidence="6">Belongs to the methyltransferase superfamily. RsmI family.</text>
</comment>
<comment type="function">
    <text evidence="6">Catalyzes the 2'-O-methylation of the ribose of cytidine 1402 (C1402) in 16S rRNA.</text>
</comment>
<comment type="catalytic activity">
    <reaction evidence="6">
        <text>cytidine(1402) in 16S rRNA + S-adenosyl-L-methionine = 2'-O-methylcytidine(1402) in 16S rRNA + S-adenosyl-L-homocysteine + H(+)</text>
        <dbReference type="Rhea" id="RHEA:42924"/>
        <dbReference type="Rhea" id="RHEA-COMP:10285"/>
        <dbReference type="Rhea" id="RHEA-COMP:10286"/>
        <dbReference type="ChEBI" id="CHEBI:15378"/>
        <dbReference type="ChEBI" id="CHEBI:57856"/>
        <dbReference type="ChEBI" id="CHEBI:59789"/>
        <dbReference type="ChEBI" id="CHEBI:74495"/>
        <dbReference type="ChEBI" id="CHEBI:82748"/>
        <dbReference type="EC" id="2.1.1.198"/>
    </reaction>
</comment>
<keyword evidence="4 6" id="KW-0808">Transferase</keyword>
<dbReference type="HAMAP" id="MF_01877">
    <property type="entry name" value="16SrRNA_methyltr_I"/>
    <property type="match status" value="1"/>
</dbReference>
<dbReference type="EMBL" id="WOSW01000067">
    <property type="protein sequence ID" value="NHO34277.1"/>
    <property type="molecule type" value="Genomic_DNA"/>
</dbReference>
<feature type="domain" description="Tetrapyrrole methylase" evidence="8">
    <location>
        <begin position="59"/>
        <end position="263"/>
    </location>
</feature>
<evidence type="ECO:0000259" key="9">
    <source>
        <dbReference type="Pfam" id="PF23016"/>
    </source>
</evidence>
<comment type="subcellular location">
    <subcellularLocation>
        <location evidence="6">Cytoplasm</location>
    </subcellularLocation>
</comment>
<name>A0ABX0KK89_9PROT</name>
<dbReference type="PANTHER" id="PTHR46111">
    <property type="entry name" value="RIBOSOMAL RNA SMALL SUBUNIT METHYLTRANSFERASE I"/>
    <property type="match status" value="1"/>
</dbReference>
<evidence type="ECO:0000313" key="10">
    <source>
        <dbReference type="EMBL" id="NHO34277.1"/>
    </source>
</evidence>
<dbReference type="EC" id="2.1.1.198" evidence="6"/>
<dbReference type="CDD" id="cd11648">
    <property type="entry name" value="RsmI"/>
    <property type="match status" value="1"/>
</dbReference>
<dbReference type="InterPro" id="IPR035996">
    <property type="entry name" value="4pyrrol_Methylase_sf"/>
</dbReference>
<dbReference type="InterPro" id="IPR008189">
    <property type="entry name" value="rRNA_ssu_MeTfrase_I"/>
</dbReference>
<feature type="region of interest" description="Disordered" evidence="7">
    <location>
        <begin position="1"/>
        <end position="31"/>
    </location>
</feature>
<dbReference type="InterPro" id="IPR053910">
    <property type="entry name" value="RsmI_HTH"/>
</dbReference>
<evidence type="ECO:0000256" key="4">
    <source>
        <dbReference type="ARBA" id="ARBA00022679"/>
    </source>
</evidence>
<evidence type="ECO:0000259" key="8">
    <source>
        <dbReference type="Pfam" id="PF00590"/>
    </source>
</evidence>
<dbReference type="NCBIfam" id="TIGR00096">
    <property type="entry name" value="16S rRNA (cytidine(1402)-2'-O)-methyltransferase"/>
    <property type="match status" value="1"/>
</dbReference>
<proteinExistence type="inferred from homology"/>
<dbReference type="Pfam" id="PF23016">
    <property type="entry name" value="RsmI_C"/>
    <property type="match status" value="1"/>
</dbReference>
<dbReference type="GO" id="GO:0032259">
    <property type="term" value="P:methylation"/>
    <property type="evidence" value="ECO:0007669"/>
    <property type="project" value="UniProtKB-KW"/>
</dbReference>
<evidence type="ECO:0000256" key="7">
    <source>
        <dbReference type="SAM" id="MobiDB-lite"/>
    </source>
</evidence>
<dbReference type="Proteomes" id="UP000615326">
    <property type="component" value="Unassembled WGS sequence"/>
</dbReference>
<keyword evidence="1 6" id="KW-0963">Cytoplasm</keyword>
<evidence type="ECO:0000313" key="11">
    <source>
        <dbReference type="Proteomes" id="UP000615326"/>
    </source>
</evidence>
<dbReference type="PROSITE" id="PS01296">
    <property type="entry name" value="RSMI"/>
    <property type="match status" value="1"/>
</dbReference>
<dbReference type="InterPro" id="IPR014776">
    <property type="entry name" value="4pyrrole_Mease_sub2"/>
</dbReference>
<keyword evidence="11" id="KW-1185">Reference proteome</keyword>
<accession>A0ABX0KK89</accession>
<evidence type="ECO:0000256" key="2">
    <source>
        <dbReference type="ARBA" id="ARBA00022552"/>
    </source>
</evidence>
<dbReference type="Gene3D" id="3.40.1010.10">
    <property type="entry name" value="Cobalt-precorrin-4 Transmethylase, Domain 1"/>
    <property type="match status" value="1"/>
</dbReference>
<comment type="caution">
    <text evidence="10">The sequence shown here is derived from an EMBL/GenBank/DDBJ whole genome shotgun (WGS) entry which is preliminary data.</text>
</comment>
<keyword evidence="5 6" id="KW-0949">S-adenosyl-L-methionine</keyword>
<dbReference type="PANTHER" id="PTHR46111:SF1">
    <property type="entry name" value="RIBOSOMAL RNA SMALL SUBUNIT METHYLTRANSFERASE I"/>
    <property type="match status" value="1"/>
</dbReference>
<dbReference type="Gene3D" id="3.30.950.10">
    <property type="entry name" value="Methyltransferase, Cobalt-precorrin-4 Transmethylase, Domain 2"/>
    <property type="match status" value="1"/>
</dbReference>
<dbReference type="Pfam" id="PF00590">
    <property type="entry name" value="TP_methylase"/>
    <property type="match status" value="1"/>
</dbReference>
<dbReference type="GO" id="GO:0008168">
    <property type="term" value="F:methyltransferase activity"/>
    <property type="evidence" value="ECO:0007669"/>
    <property type="project" value="UniProtKB-KW"/>
</dbReference>
<evidence type="ECO:0000256" key="6">
    <source>
        <dbReference type="HAMAP-Rule" id="MF_01877"/>
    </source>
</evidence>
<protein>
    <recommendedName>
        <fullName evidence="6">Ribosomal RNA small subunit methyltransferase I</fullName>
        <ecNumber evidence="6">2.1.1.198</ecNumber>
    </recommendedName>
    <alternativeName>
        <fullName evidence="6">16S rRNA 2'-O-ribose C1402 methyltransferase</fullName>
    </alternativeName>
    <alternativeName>
        <fullName evidence="6">rRNA (cytidine-2'-O-)-methyltransferase RsmI</fullName>
    </alternativeName>
</protein>
<gene>
    <name evidence="6 10" type="primary">rsmI</name>
    <name evidence="10" type="ORF">GOB84_17425</name>
</gene>